<dbReference type="OrthoDB" id="674451at2"/>
<gene>
    <name evidence="1" type="ORF">DVR12_09415</name>
</gene>
<dbReference type="AlphaFoldDB" id="A0A3E1YB35"/>
<accession>A0A3E1YB35</accession>
<evidence type="ECO:0000313" key="1">
    <source>
        <dbReference type="EMBL" id="RFS23228.1"/>
    </source>
</evidence>
<dbReference type="RefSeq" id="WP_116975424.1">
    <property type="nucleotide sequence ID" value="NZ_QPMM01000004.1"/>
</dbReference>
<keyword evidence="2" id="KW-1185">Reference proteome</keyword>
<organism evidence="1 2">
    <name type="scientific">Chitinophaga silvatica</name>
    <dbReference type="NCBI Taxonomy" id="2282649"/>
    <lineage>
        <taxon>Bacteria</taxon>
        <taxon>Pseudomonadati</taxon>
        <taxon>Bacteroidota</taxon>
        <taxon>Chitinophagia</taxon>
        <taxon>Chitinophagales</taxon>
        <taxon>Chitinophagaceae</taxon>
        <taxon>Chitinophaga</taxon>
    </lineage>
</organism>
<evidence type="ECO:0000313" key="2">
    <source>
        <dbReference type="Proteomes" id="UP000260644"/>
    </source>
</evidence>
<name>A0A3E1YB35_9BACT</name>
<comment type="caution">
    <text evidence="1">The sequence shown here is derived from an EMBL/GenBank/DDBJ whole genome shotgun (WGS) entry which is preliminary data.</text>
</comment>
<proteinExistence type="predicted"/>
<reference evidence="1 2" key="1">
    <citation type="submission" date="2018-07" db="EMBL/GenBank/DDBJ databases">
        <title>Chitinophaga K2CV101002-2 sp. nov., isolated from a monsoon evergreen broad-leaved forest soil.</title>
        <authorList>
            <person name="Lv Y."/>
        </authorList>
    </citation>
    <scope>NUCLEOTIDE SEQUENCE [LARGE SCALE GENOMIC DNA]</scope>
    <source>
        <strain evidence="1 2">GDMCC 1.1288</strain>
    </source>
</reference>
<dbReference type="Proteomes" id="UP000260644">
    <property type="component" value="Unassembled WGS sequence"/>
</dbReference>
<protein>
    <submittedName>
        <fullName evidence="1">Uncharacterized protein</fullName>
    </submittedName>
</protein>
<sequence length="181" mass="21220">MSVPYTIHEGARLRRILRRKEVVILQYAKKVNMSPQGLYRYFWQANIKKSKLASLLSAIPISQEEFYHWSSLEGNPCHQGELLLLHLGKQKMKIEHLVEGLQLLPNQVFEWVDTATFSNQQLEKLSTFFNDLSFLDTPHLFTQEVNWREAYLDICEANHQHIRKIATLEQKINDLEATLTK</sequence>
<dbReference type="EMBL" id="QPMM01000004">
    <property type="protein sequence ID" value="RFS23228.1"/>
    <property type="molecule type" value="Genomic_DNA"/>
</dbReference>